<dbReference type="SFLD" id="SFLDG01129">
    <property type="entry name" value="C1.5:_HAD__Beta-PGM__Phosphata"/>
    <property type="match status" value="1"/>
</dbReference>
<dbReference type="EMBL" id="CP023701">
    <property type="protein sequence ID" value="QEU77852.1"/>
    <property type="molecule type" value="Genomic_DNA"/>
</dbReference>
<dbReference type="EMBL" id="BMVX01000007">
    <property type="protein sequence ID" value="GGZ62809.1"/>
    <property type="molecule type" value="Genomic_DNA"/>
</dbReference>
<dbReference type="InterPro" id="IPR006439">
    <property type="entry name" value="HAD-SF_hydro_IA"/>
</dbReference>
<dbReference type="GO" id="GO:0016787">
    <property type="term" value="F:hydrolase activity"/>
    <property type="evidence" value="ECO:0007669"/>
    <property type="project" value="UniProtKB-KW"/>
</dbReference>
<evidence type="ECO:0000313" key="1">
    <source>
        <dbReference type="EMBL" id="GGZ62809.1"/>
    </source>
</evidence>
<evidence type="ECO:0000313" key="2">
    <source>
        <dbReference type="EMBL" id="QEU77852.1"/>
    </source>
</evidence>
<dbReference type="PANTHER" id="PTHR43611">
    <property type="entry name" value="ALPHA-D-GLUCOSE 1-PHOSPHATE PHOSPHATASE"/>
    <property type="match status" value="1"/>
</dbReference>
<dbReference type="Pfam" id="PF00702">
    <property type="entry name" value="Hydrolase"/>
    <property type="match status" value="1"/>
</dbReference>
<dbReference type="PANTHER" id="PTHR43611:SF3">
    <property type="entry name" value="FLAVIN MONONUCLEOTIDE HYDROLASE 1, CHLOROPLATIC"/>
    <property type="match status" value="1"/>
</dbReference>
<dbReference type="SUPFAM" id="SSF56784">
    <property type="entry name" value="HAD-like"/>
    <property type="match status" value="1"/>
</dbReference>
<organism evidence="2 3">
    <name type="scientific">Streptomyces subrutilus</name>
    <dbReference type="NCBI Taxonomy" id="36818"/>
    <lineage>
        <taxon>Bacteria</taxon>
        <taxon>Bacillati</taxon>
        <taxon>Actinomycetota</taxon>
        <taxon>Actinomycetes</taxon>
        <taxon>Kitasatosporales</taxon>
        <taxon>Streptomycetaceae</taxon>
        <taxon>Streptomyces</taxon>
    </lineage>
</organism>
<dbReference type="Proteomes" id="UP000326831">
    <property type="component" value="Chromosome"/>
</dbReference>
<dbReference type="InterPro" id="IPR023214">
    <property type="entry name" value="HAD_sf"/>
</dbReference>
<keyword evidence="3" id="KW-1185">Reference proteome</keyword>
<protein>
    <submittedName>
        <fullName evidence="2">HAD family hydrolase</fullName>
    </submittedName>
</protein>
<dbReference type="InterPro" id="IPR036412">
    <property type="entry name" value="HAD-like_sf"/>
</dbReference>
<dbReference type="SFLD" id="SFLDS00003">
    <property type="entry name" value="Haloacid_Dehalogenase"/>
    <property type="match status" value="1"/>
</dbReference>
<proteinExistence type="predicted"/>
<sequence>MIRTLFVDAGGVLYNNINEETDFLVRVADRYGVDRAELARLVEEAAPAYEDGGTHVHRVFERVVAAGRGRPCAGPADRRWLDRAYADSVRAYEDSFGALRELRRERPGLTVVLTNNEAEHWDRLKDAAFGHFALFDAVCSSWRVRRVKPSGSFFAEALRRCRATAAETLLVDDRVTVLRAGAALGMRTLHVSAPGVLARRLGPAVLGEALPTTS</sequence>
<dbReference type="AlphaFoldDB" id="A0A5P2UF66"/>
<dbReference type="RefSeq" id="WP_150516953.1">
    <property type="nucleotide sequence ID" value="NZ_BMVX01000007.1"/>
</dbReference>
<dbReference type="OrthoDB" id="4162296at2"/>
<reference evidence="1" key="1">
    <citation type="journal article" date="2014" name="Int. J. Syst. Evol. Microbiol.">
        <title>Complete genome sequence of Corynebacterium casei LMG S-19264T (=DSM 44701T), isolated from a smear-ripened cheese.</title>
        <authorList>
            <consortium name="US DOE Joint Genome Institute (JGI-PGF)"/>
            <person name="Walter F."/>
            <person name="Albersmeier A."/>
            <person name="Kalinowski J."/>
            <person name="Ruckert C."/>
        </authorList>
    </citation>
    <scope>NUCLEOTIDE SEQUENCE</scope>
    <source>
        <strain evidence="1">JCM 4834</strain>
    </source>
</reference>
<gene>
    <name evidence="2" type="ORF">CP968_05785</name>
    <name evidence="1" type="ORF">GCM10010371_22840</name>
</gene>
<name>A0A5P2UF66_9ACTN</name>
<dbReference type="KEGG" id="ssub:CP968_05785"/>
<accession>A0A5P2UF66</accession>
<dbReference type="NCBIfam" id="TIGR01509">
    <property type="entry name" value="HAD-SF-IA-v3"/>
    <property type="match status" value="1"/>
</dbReference>
<keyword evidence="2" id="KW-0378">Hydrolase</keyword>
<reference evidence="1" key="3">
    <citation type="submission" date="2020-09" db="EMBL/GenBank/DDBJ databases">
        <authorList>
            <person name="Sun Q."/>
            <person name="Ohkuma M."/>
        </authorList>
    </citation>
    <scope>NUCLEOTIDE SEQUENCE</scope>
    <source>
        <strain evidence="1">JCM 4834</strain>
    </source>
</reference>
<reference evidence="2 3" key="2">
    <citation type="submission" date="2017-09" db="EMBL/GenBank/DDBJ databases">
        <authorList>
            <person name="Lee N."/>
            <person name="Cho B.-K."/>
        </authorList>
    </citation>
    <scope>NUCLEOTIDE SEQUENCE [LARGE SCALE GENOMIC DNA]</scope>
    <source>
        <strain evidence="2 3">ATCC 27467</strain>
    </source>
</reference>
<evidence type="ECO:0000313" key="3">
    <source>
        <dbReference type="Proteomes" id="UP000326831"/>
    </source>
</evidence>
<dbReference type="Proteomes" id="UP000634660">
    <property type="component" value="Unassembled WGS sequence"/>
</dbReference>
<dbReference type="Gene3D" id="3.40.50.1000">
    <property type="entry name" value="HAD superfamily/HAD-like"/>
    <property type="match status" value="1"/>
</dbReference>